<reference evidence="12" key="1">
    <citation type="journal article" date="2017" name="Cell">
        <title>Insights into land plant evolution garnered from the Marchantia polymorpha genome.</title>
        <authorList>
            <person name="Bowman J.L."/>
            <person name="Kohchi T."/>
            <person name="Yamato K.T."/>
            <person name="Jenkins J."/>
            <person name="Shu S."/>
            <person name="Ishizaki K."/>
            <person name="Yamaoka S."/>
            <person name="Nishihama R."/>
            <person name="Nakamura Y."/>
            <person name="Berger F."/>
            <person name="Adam C."/>
            <person name="Aki S.S."/>
            <person name="Althoff F."/>
            <person name="Araki T."/>
            <person name="Arteaga-Vazquez M.A."/>
            <person name="Balasubrmanian S."/>
            <person name="Barry K."/>
            <person name="Bauer D."/>
            <person name="Boehm C.R."/>
            <person name="Briginshaw L."/>
            <person name="Caballero-Perez J."/>
            <person name="Catarino B."/>
            <person name="Chen F."/>
            <person name="Chiyoda S."/>
            <person name="Chovatia M."/>
            <person name="Davies K.M."/>
            <person name="Delmans M."/>
            <person name="Demura T."/>
            <person name="Dierschke T."/>
            <person name="Dolan L."/>
            <person name="Dorantes-Acosta A.E."/>
            <person name="Eklund D.M."/>
            <person name="Florent S.N."/>
            <person name="Flores-Sandoval E."/>
            <person name="Fujiyama A."/>
            <person name="Fukuzawa H."/>
            <person name="Galik B."/>
            <person name="Grimanelli D."/>
            <person name="Grimwood J."/>
            <person name="Grossniklaus U."/>
            <person name="Hamada T."/>
            <person name="Haseloff J."/>
            <person name="Hetherington A.J."/>
            <person name="Higo A."/>
            <person name="Hirakawa Y."/>
            <person name="Hundley H.N."/>
            <person name="Ikeda Y."/>
            <person name="Inoue K."/>
            <person name="Inoue S.I."/>
            <person name="Ishida S."/>
            <person name="Jia Q."/>
            <person name="Kakita M."/>
            <person name="Kanazawa T."/>
            <person name="Kawai Y."/>
            <person name="Kawashima T."/>
            <person name="Kennedy M."/>
            <person name="Kinose K."/>
            <person name="Kinoshita T."/>
            <person name="Kohara Y."/>
            <person name="Koide E."/>
            <person name="Komatsu K."/>
            <person name="Kopischke S."/>
            <person name="Kubo M."/>
            <person name="Kyozuka J."/>
            <person name="Lagercrantz U."/>
            <person name="Lin S.S."/>
            <person name="Lindquist E."/>
            <person name="Lipzen A.M."/>
            <person name="Lu C.W."/>
            <person name="De Luna E."/>
            <person name="Martienssen R.A."/>
            <person name="Minamino N."/>
            <person name="Mizutani M."/>
            <person name="Mizutani M."/>
            <person name="Mochizuki N."/>
            <person name="Monte I."/>
            <person name="Mosher R."/>
            <person name="Nagasaki H."/>
            <person name="Nakagami H."/>
            <person name="Naramoto S."/>
            <person name="Nishitani K."/>
            <person name="Ohtani M."/>
            <person name="Okamoto T."/>
            <person name="Okumura M."/>
            <person name="Phillips J."/>
            <person name="Pollak B."/>
            <person name="Reinders A."/>
            <person name="Rovekamp M."/>
            <person name="Sano R."/>
            <person name="Sawa S."/>
            <person name="Schmid M.W."/>
            <person name="Shirakawa M."/>
            <person name="Solano R."/>
            <person name="Spunde A."/>
            <person name="Suetsugu N."/>
            <person name="Sugano S."/>
            <person name="Sugiyama A."/>
            <person name="Sun R."/>
            <person name="Suzuki Y."/>
            <person name="Takenaka M."/>
            <person name="Takezawa D."/>
            <person name="Tomogane H."/>
            <person name="Tsuzuki M."/>
            <person name="Ueda T."/>
            <person name="Umeda M."/>
            <person name="Ward J.M."/>
            <person name="Watanabe Y."/>
            <person name="Yazaki K."/>
            <person name="Yokoyama R."/>
            <person name="Yoshitake Y."/>
            <person name="Yotsui I."/>
            <person name="Zachgo S."/>
            <person name="Schmutz J."/>
        </authorList>
    </citation>
    <scope>NUCLEOTIDE SEQUENCE [LARGE SCALE GENOMIC DNA]</scope>
    <source>
        <strain evidence="12">Tak-1</strain>
    </source>
</reference>
<keyword evidence="9 10" id="KW-0472">Membrane</keyword>
<gene>
    <name evidence="11" type="ORF">MARPO_0062s0094</name>
</gene>
<comment type="catalytic activity">
    <reaction evidence="10">
        <text>[protein]-C-terminal S-[(2E,6E)-farnesyl]-L-cysteine + S-adenosyl-L-methionine = [protein]-C-terminal S-[(2E,6E)-farnesyl]-L-cysteine methyl ester + S-adenosyl-L-homocysteine</text>
        <dbReference type="Rhea" id="RHEA:21672"/>
        <dbReference type="Rhea" id="RHEA-COMP:12125"/>
        <dbReference type="Rhea" id="RHEA-COMP:12126"/>
        <dbReference type="ChEBI" id="CHEBI:57856"/>
        <dbReference type="ChEBI" id="CHEBI:59789"/>
        <dbReference type="ChEBI" id="CHEBI:90510"/>
        <dbReference type="ChEBI" id="CHEBI:90511"/>
        <dbReference type="EC" id="2.1.1.100"/>
    </reaction>
</comment>
<evidence type="ECO:0000256" key="9">
    <source>
        <dbReference type="ARBA" id="ARBA00023136"/>
    </source>
</evidence>
<dbReference type="EC" id="2.1.1.100" evidence="3 10"/>
<dbReference type="Proteomes" id="UP000244005">
    <property type="component" value="Unassembled WGS sequence"/>
</dbReference>
<keyword evidence="6 10" id="KW-0949">S-adenosyl-L-methionine</keyword>
<dbReference type="GO" id="GO:0004671">
    <property type="term" value="F:protein C-terminal S-isoprenylcysteine carboxyl O-methyltransferase activity"/>
    <property type="evidence" value="ECO:0000318"/>
    <property type="project" value="GO_Central"/>
</dbReference>
<feature type="transmembrane region" description="Helical" evidence="10">
    <location>
        <begin position="74"/>
        <end position="93"/>
    </location>
</feature>
<dbReference type="Gene3D" id="1.20.120.1630">
    <property type="match status" value="1"/>
</dbReference>
<dbReference type="EMBL" id="KZ772734">
    <property type="protein sequence ID" value="PTQ36683.1"/>
    <property type="molecule type" value="Genomic_DNA"/>
</dbReference>
<comment type="similarity">
    <text evidence="2 10">Belongs to the class VI-like SAM-binding methyltransferase superfamily. Isoprenylcysteine carboxyl methyltransferase family.</text>
</comment>
<comment type="caution">
    <text evidence="10">Lacks conserved residue(s) required for the propagation of feature annotation.</text>
</comment>
<name>A0A2R6WS93_MARPO</name>
<dbReference type="Gramene" id="Mp7g04310.1">
    <property type="protein sequence ID" value="Mp7g04310.1.cds"/>
    <property type="gene ID" value="Mp7g04310"/>
</dbReference>
<keyword evidence="8 10" id="KW-1133">Transmembrane helix</keyword>
<keyword evidence="7 10" id="KW-0812">Transmembrane</keyword>
<keyword evidence="10" id="KW-0256">Endoplasmic reticulum</keyword>
<accession>A0A2R6WS93</accession>
<evidence type="ECO:0000256" key="4">
    <source>
        <dbReference type="ARBA" id="ARBA00022603"/>
    </source>
</evidence>
<evidence type="ECO:0000313" key="11">
    <source>
        <dbReference type="EMBL" id="PTQ36683.1"/>
    </source>
</evidence>
<dbReference type="GO" id="GO:0032259">
    <property type="term" value="P:methylation"/>
    <property type="evidence" value="ECO:0007669"/>
    <property type="project" value="UniProtKB-KW"/>
</dbReference>
<dbReference type="PROSITE" id="PS51564">
    <property type="entry name" value="SAM_ICMT"/>
    <property type="match status" value="1"/>
</dbReference>
<dbReference type="OMA" id="IKREEAY"/>
<dbReference type="InterPro" id="IPR007269">
    <property type="entry name" value="ICMT_MeTrfase"/>
</dbReference>
<evidence type="ECO:0000256" key="5">
    <source>
        <dbReference type="ARBA" id="ARBA00022679"/>
    </source>
</evidence>
<sequence>MTEIMEASEWRLRCFVMSLLFFHVSEFMLALHYHGAAGVESLLITGPYLVALTFGLVEHHLESMYLPEYKSQTYVAYLGLALVIVGEVIRKLAIVTARRNFTHEIKVDYDENHQLVTHGIYRYMRHPSYLGFFVFAIGTQLLLCNPLATAGYMIILWRFFHDRIEYEEFFLVEFFGPKYEEYQKIVPSGLPFVK</sequence>
<keyword evidence="4 10" id="KW-0489">Methyltransferase</keyword>
<evidence type="ECO:0000256" key="10">
    <source>
        <dbReference type="RuleBase" id="RU362022"/>
    </source>
</evidence>
<evidence type="ECO:0000256" key="3">
    <source>
        <dbReference type="ARBA" id="ARBA00012151"/>
    </source>
</evidence>
<evidence type="ECO:0000256" key="2">
    <source>
        <dbReference type="ARBA" id="ARBA00009140"/>
    </source>
</evidence>
<comment type="cofactor">
    <cofactor evidence="10">
        <name>Zn(2+)</name>
        <dbReference type="ChEBI" id="CHEBI:29105"/>
    </cofactor>
    <text evidence="10">Divalent metal cations. Probably Zn(2+).</text>
</comment>
<feature type="transmembrane region" description="Helical" evidence="10">
    <location>
        <begin position="12"/>
        <end position="33"/>
    </location>
</feature>
<dbReference type="GO" id="GO:0005789">
    <property type="term" value="C:endoplasmic reticulum membrane"/>
    <property type="evidence" value="ECO:0007669"/>
    <property type="project" value="UniProtKB-SubCell"/>
</dbReference>
<dbReference type="GO" id="GO:0005783">
    <property type="term" value="C:endoplasmic reticulum"/>
    <property type="evidence" value="ECO:0000318"/>
    <property type="project" value="GO_Central"/>
</dbReference>
<keyword evidence="5" id="KW-0808">Transferase</keyword>
<comment type="subcellular location">
    <subcellularLocation>
        <location evidence="10">Endoplasmic reticulum membrane</location>
        <topology evidence="10">Multi-pass membrane protein</topology>
    </subcellularLocation>
    <subcellularLocation>
        <location evidence="1">Membrane</location>
        <topology evidence="1">Multi-pass membrane protein</topology>
    </subcellularLocation>
</comment>
<organism evidence="11 12">
    <name type="scientific">Marchantia polymorpha</name>
    <name type="common">Common liverwort</name>
    <name type="synonym">Marchantia aquatica</name>
    <dbReference type="NCBI Taxonomy" id="3197"/>
    <lineage>
        <taxon>Eukaryota</taxon>
        <taxon>Viridiplantae</taxon>
        <taxon>Streptophyta</taxon>
        <taxon>Embryophyta</taxon>
        <taxon>Marchantiophyta</taxon>
        <taxon>Marchantiopsida</taxon>
        <taxon>Marchantiidae</taxon>
        <taxon>Marchantiales</taxon>
        <taxon>Marchantiaceae</taxon>
        <taxon>Marchantia</taxon>
    </lineage>
</organism>
<evidence type="ECO:0000256" key="6">
    <source>
        <dbReference type="ARBA" id="ARBA00022691"/>
    </source>
</evidence>
<dbReference type="OrthoDB" id="422086at2759"/>
<feature type="transmembrane region" description="Helical" evidence="10">
    <location>
        <begin position="129"/>
        <end position="160"/>
    </location>
</feature>
<proteinExistence type="inferred from homology"/>
<protein>
    <recommendedName>
        <fullName evidence="3 10">Protein-S-isoprenylcysteine O-methyltransferase</fullName>
        <ecNumber evidence="3 10">2.1.1.100</ecNumber>
    </recommendedName>
</protein>
<dbReference type="PANTHER" id="PTHR12714:SF9">
    <property type="entry name" value="PROTEIN-S-ISOPRENYLCYSTEINE O-METHYLTRANSFERASE"/>
    <property type="match status" value="1"/>
</dbReference>
<dbReference type="Pfam" id="PF04140">
    <property type="entry name" value="ICMT"/>
    <property type="match status" value="1"/>
</dbReference>
<dbReference type="AlphaFoldDB" id="A0A2R6WS93"/>
<evidence type="ECO:0000256" key="1">
    <source>
        <dbReference type="ARBA" id="ARBA00004141"/>
    </source>
</evidence>
<evidence type="ECO:0000313" key="12">
    <source>
        <dbReference type="Proteomes" id="UP000244005"/>
    </source>
</evidence>
<keyword evidence="12" id="KW-1185">Reference proteome</keyword>
<dbReference type="PANTHER" id="PTHR12714">
    <property type="entry name" value="PROTEIN-S ISOPRENYLCYSTEINE O-METHYLTRANSFERASE"/>
    <property type="match status" value="1"/>
</dbReference>
<evidence type="ECO:0000256" key="7">
    <source>
        <dbReference type="ARBA" id="ARBA00022692"/>
    </source>
</evidence>
<dbReference type="InterPro" id="IPR025770">
    <property type="entry name" value="PPMT_MeTrfase"/>
</dbReference>
<evidence type="ECO:0000256" key="8">
    <source>
        <dbReference type="ARBA" id="ARBA00022989"/>
    </source>
</evidence>